<evidence type="ECO:0000256" key="1">
    <source>
        <dbReference type="SAM" id="Phobius"/>
    </source>
</evidence>
<feature type="transmembrane region" description="Helical" evidence="1">
    <location>
        <begin position="20"/>
        <end position="40"/>
    </location>
</feature>
<keyword evidence="3" id="KW-1185">Reference proteome</keyword>
<keyword evidence="1" id="KW-0472">Membrane</keyword>
<feature type="transmembrane region" description="Helical" evidence="1">
    <location>
        <begin position="52"/>
        <end position="72"/>
    </location>
</feature>
<dbReference type="EMBL" id="BJXB01000039">
    <property type="protein sequence ID" value="GEM49634.1"/>
    <property type="molecule type" value="Genomic_DNA"/>
</dbReference>
<protein>
    <submittedName>
        <fullName evidence="2">Uncharacterized protein</fullName>
    </submittedName>
</protein>
<dbReference type="RefSeq" id="WP_146890544.1">
    <property type="nucleotide sequence ID" value="NZ_BJXB01000039.1"/>
</dbReference>
<gene>
    <name evidence="2" type="ORF">DC3_52690</name>
</gene>
<evidence type="ECO:0000313" key="2">
    <source>
        <dbReference type="EMBL" id="GEM49634.1"/>
    </source>
</evidence>
<sequence length="75" mass="8598">MNTLKARYQKLNTLQKACVILLLLSICLSLFAGLVHLSLMLLTSQPVTFTHVWQYTLGDVWWAVFLLFVVMLNSK</sequence>
<comment type="caution">
    <text evidence="2">The sequence shown here is derived from an EMBL/GenBank/DDBJ whole genome shotgun (WGS) entry which is preliminary data.</text>
</comment>
<proteinExistence type="predicted"/>
<dbReference type="Proteomes" id="UP000321306">
    <property type="component" value="Unassembled WGS sequence"/>
</dbReference>
<keyword evidence="1" id="KW-0812">Transmembrane</keyword>
<reference evidence="2 3" key="1">
    <citation type="submission" date="2019-07" db="EMBL/GenBank/DDBJ databases">
        <title>Whole genome shotgun sequence of Deinococcus cellulosilyticus NBRC 106333.</title>
        <authorList>
            <person name="Hosoyama A."/>
            <person name="Uohara A."/>
            <person name="Ohji S."/>
            <person name="Ichikawa N."/>
        </authorList>
    </citation>
    <scope>NUCLEOTIDE SEQUENCE [LARGE SCALE GENOMIC DNA]</scope>
    <source>
        <strain evidence="2 3">NBRC 106333</strain>
    </source>
</reference>
<organism evidence="2 3">
    <name type="scientific">Deinococcus cellulosilyticus (strain DSM 18568 / NBRC 106333 / KACC 11606 / 5516J-15)</name>
    <dbReference type="NCBI Taxonomy" id="1223518"/>
    <lineage>
        <taxon>Bacteria</taxon>
        <taxon>Thermotogati</taxon>
        <taxon>Deinococcota</taxon>
        <taxon>Deinococci</taxon>
        <taxon>Deinococcales</taxon>
        <taxon>Deinococcaceae</taxon>
        <taxon>Deinococcus</taxon>
    </lineage>
</organism>
<name>A0A511N9X7_DEIC1</name>
<evidence type="ECO:0000313" key="3">
    <source>
        <dbReference type="Proteomes" id="UP000321306"/>
    </source>
</evidence>
<keyword evidence="1" id="KW-1133">Transmembrane helix</keyword>
<accession>A0A511N9X7</accession>
<dbReference type="AlphaFoldDB" id="A0A511N9X7"/>